<dbReference type="InterPro" id="IPR001801">
    <property type="entry name" value="Histone_HNS"/>
</dbReference>
<dbReference type="SUPFAM" id="SSF81273">
    <property type="entry name" value="H-NS histone-like proteins"/>
    <property type="match status" value="2"/>
</dbReference>
<dbReference type="EMBL" id="UGTA01000001">
    <property type="protein sequence ID" value="SUB58696.1"/>
    <property type="molecule type" value="Genomic_DNA"/>
</dbReference>
<reference evidence="8 9" key="1">
    <citation type="submission" date="2018-06" db="EMBL/GenBank/DDBJ databases">
        <authorList>
            <consortium name="Pathogen Informatics"/>
            <person name="Doyle S."/>
        </authorList>
    </citation>
    <scope>NUCLEOTIDE SEQUENCE [LARGE SCALE GENOMIC DNA]</scope>
    <source>
        <strain evidence="8 9">NCTC12872</strain>
    </source>
</reference>
<keyword evidence="9" id="KW-1185">Reference proteome</keyword>
<evidence type="ECO:0000256" key="1">
    <source>
        <dbReference type="ARBA" id="ARBA00004453"/>
    </source>
</evidence>
<dbReference type="SMART" id="SM00528">
    <property type="entry name" value="HNS"/>
    <property type="match status" value="1"/>
</dbReference>
<dbReference type="GO" id="GO:0005829">
    <property type="term" value="C:cytosol"/>
    <property type="evidence" value="ECO:0007669"/>
    <property type="project" value="TreeGrafter"/>
</dbReference>
<dbReference type="GO" id="GO:0003681">
    <property type="term" value="F:bent DNA binding"/>
    <property type="evidence" value="ECO:0007669"/>
    <property type="project" value="TreeGrafter"/>
</dbReference>
<dbReference type="Gene3D" id="1.10.287.1050">
    <property type="entry name" value="H-NS histone-like proteins"/>
    <property type="match status" value="1"/>
</dbReference>
<keyword evidence="4 5" id="KW-0238">DNA-binding</keyword>
<dbReference type="Pfam" id="PF00816">
    <property type="entry name" value="Histone_HNS"/>
    <property type="match status" value="1"/>
</dbReference>
<evidence type="ECO:0000259" key="7">
    <source>
        <dbReference type="SMART" id="SM00528"/>
    </source>
</evidence>
<organism evidence="8 9">
    <name type="scientific">Phocoenobacter uteri</name>
    <dbReference type="NCBI Taxonomy" id="146806"/>
    <lineage>
        <taxon>Bacteria</taxon>
        <taxon>Pseudomonadati</taxon>
        <taxon>Pseudomonadota</taxon>
        <taxon>Gammaproteobacteria</taxon>
        <taxon>Pasteurellales</taxon>
        <taxon>Pasteurellaceae</taxon>
        <taxon>Phocoenobacter</taxon>
    </lineage>
</organism>
<dbReference type="InterPro" id="IPR027454">
    <property type="entry name" value="Histone_HNS_N"/>
</dbReference>
<dbReference type="GO" id="GO:0001217">
    <property type="term" value="F:DNA-binding transcription repressor activity"/>
    <property type="evidence" value="ECO:0007669"/>
    <property type="project" value="TreeGrafter"/>
</dbReference>
<dbReference type="PANTHER" id="PTHR38097">
    <property type="match status" value="1"/>
</dbReference>
<feature type="domain" description="DNA-binding protein H-NS-like C-terminal" evidence="7">
    <location>
        <begin position="89"/>
        <end position="136"/>
    </location>
</feature>
<dbReference type="GO" id="GO:0009295">
    <property type="term" value="C:nucleoid"/>
    <property type="evidence" value="ECO:0007669"/>
    <property type="project" value="UniProtKB-SubCell"/>
</dbReference>
<evidence type="ECO:0000313" key="9">
    <source>
        <dbReference type="Proteomes" id="UP000255417"/>
    </source>
</evidence>
<dbReference type="InterPro" id="IPR027444">
    <property type="entry name" value="H-NS_C_dom"/>
</dbReference>
<comment type="subcellular location">
    <subcellularLocation>
        <location evidence="1">Cytoplasm</location>
        <location evidence="1">Nucleoid</location>
    </subcellularLocation>
</comment>
<evidence type="ECO:0000256" key="6">
    <source>
        <dbReference type="PIRSR" id="PIRSR002096-1"/>
    </source>
</evidence>
<dbReference type="OrthoDB" id="6088948at2"/>
<evidence type="ECO:0000256" key="4">
    <source>
        <dbReference type="ARBA" id="ARBA00023125"/>
    </source>
</evidence>
<dbReference type="Proteomes" id="UP000255417">
    <property type="component" value="Unassembled WGS sequence"/>
</dbReference>
<name>A0A379CAH5_9PAST</name>
<dbReference type="GO" id="GO:0003680">
    <property type="term" value="F:minor groove of adenine-thymine-rich DNA binding"/>
    <property type="evidence" value="ECO:0007669"/>
    <property type="project" value="TreeGrafter"/>
</dbReference>
<dbReference type="GO" id="GO:0000976">
    <property type="term" value="F:transcription cis-regulatory region binding"/>
    <property type="evidence" value="ECO:0007669"/>
    <property type="project" value="TreeGrafter"/>
</dbReference>
<comment type="similarity">
    <text evidence="2 5">Belongs to the histone-like protein H-NS family.</text>
</comment>
<evidence type="ECO:0000256" key="3">
    <source>
        <dbReference type="ARBA" id="ARBA00022490"/>
    </source>
</evidence>
<dbReference type="Gene3D" id="4.10.430.10">
    <property type="entry name" value="Histone-like protein H-NS, C-terminal domain"/>
    <property type="match status" value="1"/>
</dbReference>
<evidence type="ECO:0000256" key="5">
    <source>
        <dbReference type="PIRNR" id="PIRNR002096"/>
    </source>
</evidence>
<dbReference type="GO" id="GO:0030527">
    <property type="term" value="F:structural constituent of chromatin"/>
    <property type="evidence" value="ECO:0007669"/>
    <property type="project" value="InterPro"/>
</dbReference>
<accession>A0A379CAH5</accession>
<proteinExistence type="inferred from homology"/>
<evidence type="ECO:0000313" key="8">
    <source>
        <dbReference type="EMBL" id="SUB58696.1"/>
    </source>
</evidence>
<dbReference type="RefSeq" id="WP_115315207.1">
    <property type="nucleotide sequence ID" value="NZ_LWIF01000001.1"/>
</dbReference>
<protein>
    <recommendedName>
        <fullName evidence="5">DNA-binding protein</fullName>
    </recommendedName>
</protein>
<gene>
    <name evidence="8" type="primary">hns</name>
    <name evidence="8" type="ORF">NCTC12872_00663</name>
</gene>
<dbReference type="PIRSF" id="PIRSF002096">
    <property type="entry name" value="HnS"/>
    <property type="match status" value="1"/>
</dbReference>
<dbReference type="InterPro" id="IPR054180">
    <property type="entry name" value="H-NS-like_N"/>
</dbReference>
<dbReference type="Pfam" id="PF22470">
    <property type="entry name" value="Histone_HNS_N"/>
    <property type="match status" value="1"/>
</dbReference>
<feature type="DNA-binding region" evidence="6">
    <location>
        <begin position="114"/>
        <end position="119"/>
    </location>
</feature>
<dbReference type="GO" id="GO:0032993">
    <property type="term" value="C:protein-DNA complex"/>
    <property type="evidence" value="ECO:0007669"/>
    <property type="project" value="TreeGrafter"/>
</dbReference>
<sequence>MAELFKILTNIRSLRKMANEYSLPELELALKKLTQVVEERKCDVKKRETAHKKYLENLSKYKKMLQEDGLTPEELASFLNSAKTGIKPRKKIKPRPAKYKYIDEFGNEKTWTGQGRTPKIIQKALNNGCLLTEFEI</sequence>
<dbReference type="AlphaFoldDB" id="A0A379CAH5"/>
<dbReference type="PANTHER" id="PTHR38097:SF2">
    <property type="entry name" value="DNA-BINDING PROTEIN STPA"/>
    <property type="match status" value="1"/>
</dbReference>
<keyword evidence="3" id="KW-0963">Cytoplasm</keyword>
<evidence type="ECO:0000256" key="2">
    <source>
        <dbReference type="ARBA" id="ARBA00010610"/>
    </source>
</evidence>
<dbReference type="InterPro" id="IPR037150">
    <property type="entry name" value="H-NS_C_dom_sf"/>
</dbReference>
<dbReference type="GO" id="GO:0046983">
    <property type="term" value="F:protein dimerization activity"/>
    <property type="evidence" value="ECO:0007669"/>
    <property type="project" value="InterPro"/>
</dbReference>